<reference evidence="1 2" key="1">
    <citation type="submission" date="2019-07" db="EMBL/GenBank/DDBJ databases">
        <title>WGS assembly of Gossypium mustelinum.</title>
        <authorList>
            <person name="Chen Z.J."/>
            <person name="Sreedasyam A."/>
            <person name="Ando A."/>
            <person name="Song Q."/>
            <person name="De L."/>
            <person name="Hulse-Kemp A."/>
            <person name="Ding M."/>
            <person name="Ye W."/>
            <person name="Kirkbride R."/>
            <person name="Jenkins J."/>
            <person name="Plott C."/>
            <person name="Lovell J."/>
            <person name="Lin Y.-M."/>
            <person name="Vaughn R."/>
            <person name="Liu B."/>
            <person name="Li W."/>
            <person name="Simpson S."/>
            <person name="Scheffler B."/>
            <person name="Saski C."/>
            <person name="Grover C."/>
            <person name="Hu G."/>
            <person name="Conover J."/>
            <person name="Carlson J."/>
            <person name="Shu S."/>
            <person name="Boston L."/>
            <person name="Williams M."/>
            <person name="Peterson D."/>
            <person name="Mcgee K."/>
            <person name="Jones D."/>
            <person name="Wendel J."/>
            <person name="Stelly D."/>
            <person name="Grimwood J."/>
            <person name="Schmutz J."/>
        </authorList>
    </citation>
    <scope>NUCLEOTIDE SEQUENCE [LARGE SCALE GENOMIC DNA]</scope>
    <source>
        <strain evidence="1">1408120.09</strain>
    </source>
</reference>
<organism evidence="1 2">
    <name type="scientific">Gossypium mustelinum</name>
    <name type="common">Cotton</name>
    <name type="synonym">Gossypium caicoense</name>
    <dbReference type="NCBI Taxonomy" id="34275"/>
    <lineage>
        <taxon>Eukaryota</taxon>
        <taxon>Viridiplantae</taxon>
        <taxon>Streptophyta</taxon>
        <taxon>Embryophyta</taxon>
        <taxon>Tracheophyta</taxon>
        <taxon>Spermatophyta</taxon>
        <taxon>Magnoliopsida</taxon>
        <taxon>eudicotyledons</taxon>
        <taxon>Gunneridae</taxon>
        <taxon>Pentapetalae</taxon>
        <taxon>rosids</taxon>
        <taxon>malvids</taxon>
        <taxon>Malvales</taxon>
        <taxon>Malvaceae</taxon>
        <taxon>Malvoideae</taxon>
        <taxon>Gossypium</taxon>
    </lineage>
</organism>
<dbReference type="Proteomes" id="UP000323597">
    <property type="component" value="Chromosome D10"/>
</dbReference>
<gene>
    <name evidence="1" type="ORF">E1A91_D10G000500v1</name>
</gene>
<protein>
    <submittedName>
        <fullName evidence="1">Uncharacterized protein</fullName>
    </submittedName>
</protein>
<evidence type="ECO:0000313" key="1">
    <source>
        <dbReference type="EMBL" id="TYI58972.1"/>
    </source>
</evidence>
<name>A0A5D2T256_GOSMU</name>
<sequence>MYQNLLPKTKIFTTYPKLVKSFWKYHSGQEVAPVPTILSVEIMKLPIIYVNWFERRMEDLGIE</sequence>
<dbReference type="AlphaFoldDB" id="A0A5D2T256"/>
<proteinExistence type="predicted"/>
<dbReference type="EMBL" id="CM017658">
    <property type="protein sequence ID" value="TYI58972.1"/>
    <property type="molecule type" value="Genomic_DNA"/>
</dbReference>
<keyword evidence="2" id="KW-1185">Reference proteome</keyword>
<evidence type="ECO:0000313" key="2">
    <source>
        <dbReference type="Proteomes" id="UP000323597"/>
    </source>
</evidence>
<accession>A0A5D2T256</accession>